<feature type="compositionally biased region" description="Pro residues" evidence="7">
    <location>
        <begin position="92"/>
        <end position="102"/>
    </location>
</feature>
<evidence type="ECO:0000256" key="3">
    <source>
        <dbReference type="ARBA" id="ARBA00023175"/>
    </source>
</evidence>
<dbReference type="InterPro" id="IPR001752">
    <property type="entry name" value="Kinesin_motor_dom"/>
</dbReference>
<feature type="compositionally biased region" description="Low complexity" evidence="7">
    <location>
        <begin position="62"/>
        <end position="74"/>
    </location>
</feature>
<dbReference type="PRINTS" id="PR00380">
    <property type="entry name" value="KINESINHEAVY"/>
</dbReference>
<accession>A0AAW0EPT9</accession>
<keyword evidence="5" id="KW-0067">ATP-binding</keyword>
<dbReference type="PANTHER" id="PTHR47970:SF12">
    <property type="entry name" value="KINESIN FAMILY MEMBER 11"/>
    <property type="match status" value="1"/>
</dbReference>
<keyword evidence="10" id="KW-1185">Reference proteome</keyword>
<evidence type="ECO:0000259" key="8">
    <source>
        <dbReference type="PROSITE" id="PS50067"/>
    </source>
</evidence>
<dbReference type="Pfam" id="PF00225">
    <property type="entry name" value="Kinesin"/>
    <property type="match status" value="1"/>
</dbReference>
<keyword evidence="6" id="KW-0175">Coiled coil</keyword>
<dbReference type="Gene3D" id="3.40.850.10">
    <property type="entry name" value="Kinesin motor domain"/>
    <property type="match status" value="1"/>
</dbReference>
<comment type="similarity">
    <text evidence="5">Belongs to the TRAFAC class myosin-kinesin ATPase superfamily. Kinesin family.</text>
</comment>
<comment type="subcellular location">
    <subcellularLocation>
        <location evidence="1">Cytoplasm</location>
        <location evidence="1">Cytoskeleton</location>
    </subcellularLocation>
</comment>
<dbReference type="InterPro" id="IPR036961">
    <property type="entry name" value="Kinesin_motor_dom_sf"/>
</dbReference>
<dbReference type="FunFam" id="3.40.850.10:FF:000133">
    <property type="entry name" value="Putative kinesin"/>
    <property type="match status" value="1"/>
</dbReference>
<dbReference type="InterPro" id="IPR047149">
    <property type="entry name" value="KIF11-like"/>
</dbReference>
<dbReference type="CDD" id="cd00106">
    <property type="entry name" value="KISc"/>
    <property type="match status" value="1"/>
</dbReference>
<keyword evidence="2" id="KW-0963">Cytoplasm</keyword>
<evidence type="ECO:0000313" key="10">
    <source>
        <dbReference type="Proteomes" id="UP001430356"/>
    </source>
</evidence>
<organism evidence="9 10">
    <name type="scientific">Novymonas esmeraldas</name>
    <dbReference type="NCBI Taxonomy" id="1808958"/>
    <lineage>
        <taxon>Eukaryota</taxon>
        <taxon>Discoba</taxon>
        <taxon>Euglenozoa</taxon>
        <taxon>Kinetoplastea</taxon>
        <taxon>Metakinetoplastina</taxon>
        <taxon>Trypanosomatida</taxon>
        <taxon>Trypanosomatidae</taxon>
        <taxon>Novymonas</taxon>
    </lineage>
</organism>
<evidence type="ECO:0000313" key="9">
    <source>
        <dbReference type="EMBL" id="KAK7194975.1"/>
    </source>
</evidence>
<dbReference type="EMBL" id="JAECZO010000045">
    <property type="protein sequence ID" value="KAK7194975.1"/>
    <property type="molecule type" value="Genomic_DNA"/>
</dbReference>
<dbReference type="GO" id="GO:0072686">
    <property type="term" value="C:mitotic spindle"/>
    <property type="evidence" value="ECO:0007669"/>
    <property type="project" value="TreeGrafter"/>
</dbReference>
<feature type="compositionally biased region" description="Low complexity" evidence="7">
    <location>
        <begin position="82"/>
        <end position="91"/>
    </location>
</feature>
<keyword evidence="5" id="KW-0547">Nucleotide-binding</keyword>
<evidence type="ECO:0000256" key="7">
    <source>
        <dbReference type="SAM" id="MobiDB-lite"/>
    </source>
</evidence>
<evidence type="ECO:0000256" key="1">
    <source>
        <dbReference type="ARBA" id="ARBA00004245"/>
    </source>
</evidence>
<dbReference type="GO" id="GO:0007018">
    <property type="term" value="P:microtubule-based movement"/>
    <property type="evidence" value="ECO:0007669"/>
    <property type="project" value="InterPro"/>
</dbReference>
<reference evidence="9 10" key="1">
    <citation type="journal article" date="2021" name="MBio">
        <title>A New Model Trypanosomatid, Novymonas esmeraldas: Genomic Perception of Its 'Candidatus Pandoraea novymonadis' Endosymbiont.</title>
        <authorList>
            <person name="Zakharova A."/>
            <person name="Saura A."/>
            <person name="Butenko A."/>
            <person name="Podesvova L."/>
            <person name="Warmusova S."/>
            <person name="Kostygov A.Y."/>
            <person name="Nenarokova A."/>
            <person name="Lukes J."/>
            <person name="Opperdoes F.R."/>
            <person name="Yurchenko V."/>
        </authorList>
    </citation>
    <scope>NUCLEOTIDE SEQUENCE [LARGE SCALE GENOMIC DNA]</scope>
    <source>
        <strain evidence="9 10">E262AT.01</strain>
    </source>
</reference>
<dbReference type="AlphaFoldDB" id="A0AAW0EPT9"/>
<name>A0AAW0EPT9_9TRYP</name>
<protein>
    <submittedName>
        <fullName evidence="9">Kinesin</fullName>
    </submittedName>
</protein>
<dbReference type="SUPFAM" id="SSF57997">
    <property type="entry name" value="Tropomyosin"/>
    <property type="match status" value="1"/>
</dbReference>
<feature type="coiled-coil region" evidence="6">
    <location>
        <begin position="644"/>
        <end position="724"/>
    </location>
</feature>
<comment type="caution">
    <text evidence="9">The sequence shown here is derived from an EMBL/GenBank/DDBJ whole genome shotgun (WGS) entry which is preliminary data.</text>
</comment>
<gene>
    <name evidence="9" type="ORF">NESM_000420000</name>
</gene>
<dbReference type="GO" id="GO:0008017">
    <property type="term" value="F:microtubule binding"/>
    <property type="evidence" value="ECO:0007669"/>
    <property type="project" value="InterPro"/>
</dbReference>
<dbReference type="SMART" id="SM00129">
    <property type="entry name" value="KISc"/>
    <property type="match status" value="1"/>
</dbReference>
<dbReference type="InterPro" id="IPR027417">
    <property type="entry name" value="P-loop_NTPase"/>
</dbReference>
<feature type="coiled-coil region" evidence="6">
    <location>
        <begin position="840"/>
        <end position="1032"/>
    </location>
</feature>
<evidence type="ECO:0000256" key="5">
    <source>
        <dbReference type="PROSITE-ProRule" id="PRU00283"/>
    </source>
</evidence>
<evidence type="ECO:0000256" key="2">
    <source>
        <dbReference type="ARBA" id="ARBA00022490"/>
    </source>
</evidence>
<dbReference type="GO" id="GO:0090307">
    <property type="term" value="P:mitotic spindle assembly"/>
    <property type="evidence" value="ECO:0007669"/>
    <property type="project" value="TreeGrafter"/>
</dbReference>
<proteinExistence type="inferred from homology"/>
<dbReference type="GO" id="GO:0005524">
    <property type="term" value="F:ATP binding"/>
    <property type="evidence" value="ECO:0007669"/>
    <property type="project" value="UniProtKB-UniRule"/>
</dbReference>
<feature type="coiled-coil region" evidence="6">
    <location>
        <begin position="586"/>
        <end position="617"/>
    </location>
</feature>
<dbReference type="SUPFAM" id="SSF52540">
    <property type="entry name" value="P-loop containing nucleoside triphosphate hydrolases"/>
    <property type="match status" value="1"/>
</dbReference>
<dbReference type="Proteomes" id="UP001430356">
    <property type="component" value="Unassembled WGS sequence"/>
</dbReference>
<evidence type="ECO:0000256" key="6">
    <source>
        <dbReference type="SAM" id="Coils"/>
    </source>
</evidence>
<feature type="compositionally biased region" description="Polar residues" evidence="7">
    <location>
        <begin position="1"/>
        <end position="12"/>
    </location>
</feature>
<feature type="region of interest" description="Disordered" evidence="7">
    <location>
        <begin position="1"/>
        <end position="106"/>
    </location>
</feature>
<dbReference type="GO" id="GO:0005876">
    <property type="term" value="C:spindle microtubule"/>
    <property type="evidence" value="ECO:0007669"/>
    <property type="project" value="TreeGrafter"/>
</dbReference>
<feature type="domain" description="Kinesin motor" evidence="8">
    <location>
        <begin position="143"/>
        <end position="485"/>
    </location>
</feature>
<dbReference type="Gene3D" id="1.20.1480.30">
    <property type="entry name" value="Designed four-helix bundle protein"/>
    <property type="match status" value="2"/>
</dbReference>
<dbReference type="PANTHER" id="PTHR47970">
    <property type="entry name" value="KINESIN-LIKE PROTEIN KIF11"/>
    <property type="match status" value="1"/>
</dbReference>
<keyword evidence="3 5" id="KW-0505">Motor protein</keyword>
<feature type="compositionally biased region" description="Basic and acidic residues" evidence="7">
    <location>
        <begin position="1135"/>
        <end position="1144"/>
    </location>
</feature>
<feature type="binding site" evidence="5">
    <location>
        <begin position="235"/>
        <end position="242"/>
    </location>
    <ligand>
        <name>ATP</name>
        <dbReference type="ChEBI" id="CHEBI:30616"/>
    </ligand>
</feature>
<dbReference type="GO" id="GO:0051231">
    <property type="term" value="P:spindle elongation"/>
    <property type="evidence" value="ECO:0007669"/>
    <property type="project" value="TreeGrafter"/>
</dbReference>
<dbReference type="GO" id="GO:0008574">
    <property type="term" value="F:plus-end-directed microtubule motor activity"/>
    <property type="evidence" value="ECO:0007669"/>
    <property type="project" value="TreeGrafter"/>
</dbReference>
<dbReference type="PROSITE" id="PS50067">
    <property type="entry name" value="KINESIN_MOTOR_2"/>
    <property type="match status" value="1"/>
</dbReference>
<sequence length="1172" mass="127375">MEFKRSNSSRGPLTSGRRMHQAGTPPPADATPLRTTTPLKRSSARGTPPLPSGGSPTPPLRPRNATTPTAASARRPPRATPDEAAAAAQRPSPTPPPPPPPTAACSARAFERSGSTTGTRGGFKRSNTAVGMRRAEAIKHKNRVNVYVRVRAFREDECSGDMGQLAVNMDDGAVEVSVPKKGRFTFGFDGCFWSNDRACPSGKAAASQEDVFDEVGRPLVENALAGYNAAVMAYGQTGSGKTFTSFGPPGSIGTPQEGLIPRVCNMIFARAANSAQKGVTYTVSASMLEVYLEDVFDLLNHRKQLSVRNDFTNNTFGVVGQRTVSVKSYKDVLAVLNKAEPLRTFAATNIHDHSSRAHTLFLLEVQTHFDAPELAPRCARILLADLAGCERIKLAGTEEGLAFEQARNINLSLLALGSCIEAVATRGRGNARPIPEFRNSTLTKLLKDYIGGNSISTMMVTISPSEHDANLSVQTLRFADRAKQITTHAHVNTVDPEKALQDGSDLSDRWRDEYLRKKEALYAEYQLKGTIEKLLSRIADLEEKLRACADDELALHLTTEVEELQKALTEADYQMGLQRQILYGEFLMLEDELREMNTKMQEMKEEHEEAMEGLLGEEAGRYEEMRRGYEARLRAQQDDSAAALAASSDDAAALRRLVAELQARLAAVEADNAALRDQLAAQQAAHDADRSASARVHGDLEAQVAALRALLAEQESAAAAEEAALRSDVDALRTLHATSEEKAAAQVAHLETAAAQLREHVQTREAEHVKELDALHTALATAETAHKEQLDAAAQTAKQREAAHLAEVHALKAAWVSSEAAHADRTALQERVHTDTEQRLANTAAELHDTRASLAQLQQKLQETEDSLQGTEETLQETATKLEETEARLEQVESTIEETHSKLDDTDSRLQETATKLADTEETLQETATKLADTEETLQETAAKLADTEETLQETATKLADTEETLQETATKLADTEETLQETATKLADTEETLQETATKLADTEETLQETAAKLEETGASLSAEIASLEVQLRTAETVGQQQGRYIADLTTYVRGAYAVTLDSVTELQVTALAAMVGQAGHGMRCVTGAARAEVDRMREMYNFADGNYKETAARFDMLRRILGKIDQDVKEASVEIDGPERRQSGSLVAASGRLGDVSNRENSMEGKASAV</sequence>
<evidence type="ECO:0000256" key="4">
    <source>
        <dbReference type="ARBA" id="ARBA00023212"/>
    </source>
</evidence>
<keyword evidence="4" id="KW-0206">Cytoskeleton</keyword>
<feature type="region of interest" description="Disordered" evidence="7">
    <location>
        <begin position="1135"/>
        <end position="1172"/>
    </location>
</feature>
<feature type="compositionally biased region" description="Pro residues" evidence="7">
    <location>
        <begin position="48"/>
        <end position="61"/>
    </location>
</feature>